<dbReference type="EMBL" id="JBCLVG010000001">
    <property type="protein sequence ID" value="MEN1945678.1"/>
    <property type="molecule type" value="Genomic_DNA"/>
</dbReference>
<evidence type="ECO:0000256" key="3">
    <source>
        <dbReference type="SAM" id="MobiDB-lite"/>
    </source>
</evidence>
<keyword evidence="2" id="KW-0804">Transcription</keyword>
<dbReference type="Pfam" id="PF13490">
    <property type="entry name" value="zf-HC2"/>
    <property type="match status" value="1"/>
</dbReference>
<sequence length="260" mass="26673">MSATTDAFSDWDAAYVLGALSSRERLDYEDHLSTCPRCSAAVAEVSGVPGLLSRVSIEEIPDAADVEPGQRASAPLSPLEPRPVPVAAPSALRDAAAPRPRRRRTRIVVAAALGVAAVTVALVLSIGGVASPPAAQAETVHLDSTGQTALSADVRVVGEAWGTALSTHCRYKNGGDSGGGYDRHGDGDSGSGGGSAASDRYGLYVTDDAGDSRLVSSWSAAPGTDVRADGSTDVPIDRITMVDIRALGSDDVLLQAELEH</sequence>
<protein>
    <submittedName>
        <fullName evidence="6">Zf-HC2 domain-containing protein</fullName>
    </submittedName>
</protein>
<dbReference type="InterPro" id="IPR041916">
    <property type="entry name" value="Anti_sigma_zinc_sf"/>
</dbReference>
<dbReference type="InterPro" id="IPR027383">
    <property type="entry name" value="Znf_put"/>
</dbReference>
<feature type="region of interest" description="Disordered" evidence="3">
    <location>
        <begin position="62"/>
        <end position="86"/>
    </location>
</feature>
<dbReference type="RefSeq" id="WP_342112022.1">
    <property type="nucleotide sequence ID" value="NZ_JBCAUN010000001.1"/>
</dbReference>
<evidence type="ECO:0000313" key="6">
    <source>
        <dbReference type="EMBL" id="MEN1945678.1"/>
    </source>
</evidence>
<proteinExistence type="predicted"/>
<feature type="domain" description="Putative zinc-finger" evidence="5">
    <location>
        <begin position="14"/>
        <end position="38"/>
    </location>
</feature>
<name>A0ABU9W112_9MICO</name>
<evidence type="ECO:0000313" key="7">
    <source>
        <dbReference type="Proteomes" id="UP001425155"/>
    </source>
</evidence>
<organism evidence="6 7">
    <name type="scientific">Leifsonia stereocauli</name>
    <dbReference type="NCBI Taxonomy" id="3134136"/>
    <lineage>
        <taxon>Bacteria</taxon>
        <taxon>Bacillati</taxon>
        <taxon>Actinomycetota</taxon>
        <taxon>Actinomycetes</taxon>
        <taxon>Micrococcales</taxon>
        <taxon>Microbacteriaceae</taxon>
        <taxon>Leifsonia</taxon>
    </lineage>
</organism>
<dbReference type="Proteomes" id="UP001425155">
    <property type="component" value="Unassembled WGS sequence"/>
</dbReference>
<evidence type="ECO:0000256" key="1">
    <source>
        <dbReference type="ARBA" id="ARBA00023015"/>
    </source>
</evidence>
<feature type="transmembrane region" description="Helical" evidence="4">
    <location>
        <begin position="107"/>
        <end position="130"/>
    </location>
</feature>
<keyword evidence="1" id="KW-0805">Transcription regulation</keyword>
<reference evidence="6 7" key="1">
    <citation type="submission" date="2024-03" db="EMBL/GenBank/DDBJ databases">
        <title>YIM 134122 draft genome.</title>
        <authorList>
            <person name="Zuo S."/>
            <person name="Xiong L."/>
        </authorList>
    </citation>
    <scope>NUCLEOTIDE SEQUENCE [LARGE SCALE GENOMIC DNA]</scope>
    <source>
        <strain evidence="6 7">YIM 134122</strain>
    </source>
</reference>
<feature type="region of interest" description="Disordered" evidence="3">
    <location>
        <begin position="172"/>
        <end position="196"/>
    </location>
</feature>
<gene>
    <name evidence="6" type="ORF">WJX64_03890</name>
</gene>
<accession>A0ABU9W112</accession>
<dbReference type="Gene3D" id="1.10.10.1320">
    <property type="entry name" value="Anti-sigma factor, zinc-finger domain"/>
    <property type="match status" value="1"/>
</dbReference>
<keyword evidence="4" id="KW-0812">Transmembrane</keyword>
<keyword evidence="4" id="KW-0472">Membrane</keyword>
<evidence type="ECO:0000259" key="5">
    <source>
        <dbReference type="Pfam" id="PF13490"/>
    </source>
</evidence>
<keyword evidence="7" id="KW-1185">Reference proteome</keyword>
<keyword evidence="4" id="KW-1133">Transmembrane helix</keyword>
<comment type="caution">
    <text evidence="6">The sequence shown here is derived from an EMBL/GenBank/DDBJ whole genome shotgun (WGS) entry which is preliminary data.</text>
</comment>
<evidence type="ECO:0000256" key="2">
    <source>
        <dbReference type="ARBA" id="ARBA00023163"/>
    </source>
</evidence>
<evidence type="ECO:0000256" key="4">
    <source>
        <dbReference type="SAM" id="Phobius"/>
    </source>
</evidence>